<dbReference type="InterPro" id="IPR036388">
    <property type="entry name" value="WH-like_DNA-bd_sf"/>
</dbReference>
<dbReference type="GO" id="GO:0043531">
    <property type="term" value="F:ADP binding"/>
    <property type="evidence" value="ECO:0007669"/>
    <property type="project" value="InterPro"/>
</dbReference>
<dbReference type="Pfam" id="PF23559">
    <property type="entry name" value="WHD_DRP"/>
    <property type="match status" value="1"/>
</dbReference>
<feature type="domain" description="NB-ARC" evidence="8">
    <location>
        <begin position="158"/>
        <end position="328"/>
    </location>
</feature>
<comment type="caution">
    <text evidence="12">The sequence shown here is derived from an EMBL/GenBank/DDBJ whole genome shotgun (WGS) entry which is preliminary data.</text>
</comment>
<dbReference type="PRINTS" id="PR00364">
    <property type="entry name" value="DISEASERSIST"/>
</dbReference>
<evidence type="ECO:0000256" key="7">
    <source>
        <dbReference type="SAM" id="MobiDB-lite"/>
    </source>
</evidence>
<dbReference type="Gene3D" id="1.10.8.430">
    <property type="entry name" value="Helical domain of apoptotic protease-activating factors"/>
    <property type="match status" value="1"/>
</dbReference>
<dbReference type="InterPro" id="IPR058922">
    <property type="entry name" value="WHD_DRP"/>
</dbReference>
<comment type="similarity">
    <text evidence="1">Belongs to the disease resistance NB-LRR family.</text>
</comment>
<feature type="compositionally biased region" description="Basic and acidic residues" evidence="7">
    <location>
        <begin position="1307"/>
        <end position="1327"/>
    </location>
</feature>
<dbReference type="Gene3D" id="3.40.50.300">
    <property type="entry name" value="P-loop containing nucleotide triphosphate hydrolases"/>
    <property type="match status" value="1"/>
</dbReference>
<dbReference type="GO" id="GO:0051607">
    <property type="term" value="P:defense response to virus"/>
    <property type="evidence" value="ECO:0007669"/>
    <property type="project" value="UniProtKB-ARBA"/>
</dbReference>
<dbReference type="InterPro" id="IPR002182">
    <property type="entry name" value="NB-ARC"/>
</dbReference>
<dbReference type="Gene3D" id="3.80.10.10">
    <property type="entry name" value="Ribonuclease Inhibitor"/>
    <property type="match status" value="1"/>
</dbReference>
<dbReference type="Gene3D" id="1.10.10.10">
    <property type="entry name" value="Winged helix-like DNA-binding domain superfamily/Winged helix DNA-binding domain"/>
    <property type="match status" value="1"/>
</dbReference>
<dbReference type="Gene3D" id="1.20.5.4130">
    <property type="match status" value="1"/>
</dbReference>
<evidence type="ECO:0000259" key="11">
    <source>
        <dbReference type="Pfam" id="PF25597"/>
    </source>
</evidence>
<dbReference type="GO" id="GO:0005524">
    <property type="term" value="F:ATP binding"/>
    <property type="evidence" value="ECO:0007669"/>
    <property type="project" value="UniProtKB-KW"/>
</dbReference>
<dbReference type="SUPFAM" id="SSF52540">
    <property type="entry name" value="P-loop containing nucleoside triphosphate hydrolases"/>
    <property type="match status" value="1"/>
</dbReference>
<dbReference type="InterPro" id="IPR032675">
    <property type="entry name" value="LRR_dom_sf"/>
</dbReference>
<evidence type="ECO:0000259" key="9">
    <source>
        <dbReference type="Pfam" id="PF14244"/>
    </source>
</evidence>
<accession>A0A2G2YZD4</accession>
<dbReference type="FunFam" id="1.10.10.10:FF:000322">
    <property type="entry name" value="Probable disease resistance protein At1g63360"/>
    <property type="match status" value="1"/>
</dbReference>
<dbReference type="InterPro" id="IPR057670">
    <property type="entry name" value="SH3_retrovirus"/>
</dbReference>
<dbReference type="InterPro" id="IPR029472">
    <property type="entry name" value="Copia-like_N"/>
</dbReference>
<feature type="domain" description="Disease resistance protein winged helix" evidence="10">
    <location>
        <begin position="411"/>
        <end position="481"/>
    </location>
</feature>
<evidence type="ECO:0000259" key="8">
    <source>
        <dbReference type="Pfam" id="PF00931"/>
    </source>
</evidence>
<keyword evidence="13" id="KW-1185">Reference proteome</keyword>
<reference evidence="12 13" key="2">
    <citation type="journal article" date="2017" name="Genome Biol.">
        <title>New reference genome sequences of hot pepper reveal the massive evolution of plant disease-resistance genes by retroduplication.</title>
        <authorList>
            <person name="Kim S."/>
            <person name="Park J."/>
            <person name="Yeom S.I."/>
            <person name="Kim Y.M."/>
            <person name="Seo E."/>
            <person name="Kim K.T."/>
            <person name="Kim M.S."/>
            <person name="Lee J.M."/>
            <person name="Cheong K."/>
            <person name="Shin H.S."/>
            <person name="Kim S.B."/>
            <person name="Han K."/>
            <person name="Lee J."/>
            <person name="Park M."/>
            <person name="Lee H.A."/>
            <person name="Lee H.Y."/>
            <person name="Lee Y."/>
            <person name="Oh S."/>
            <person name="Lee J.H."/>
            <person name="Choi E."/>
            <person name="Choi E."/>
            <person name="Lee S.E."/>
            <person name="Jeon J."/>
            <person name="Kim H."/>
            <person name="Choi G."/>
            <person name="Song H."/>
            <person name="Lee J."/>
            <person name="Lee S.C."/>
            <person name="Kwon J.K."/>
            <person name="Lee H.Y."/>
            <person name="Koo N."/>
            <person name="Hong Y."/>
            <person name="Kim R.W."/>
            <person name="Kang W.H."/>
            <person name="Huh J.H."/>
            <person name="Kang B.C."/>
            <person name="Yang T.J."/>
            <person name="Lee Y.H."/>
            <person name="Bennetzen J.L."/>
            <person name="Choi D."/>
        </authorList>
    </citation>
    <scope>NUCLEOTIDE SEQUENCE [LARGE SCALE GENOMIC DNA]</scope>
    <source>
        <strain evidence="13">cv. CM334</strain>
    </source>
</reference>
<keyword evidence="6" id="KW-0067">ATP-binding</keyword>
<evidence type="ECO:0000256" key="1">
    <source>
        <dbReference type="ARBA" id="ARBA00008894"/>
    </source>
</evidence>
<dbReference type="PANTHER" id="PTHR15140">
    <property type="entry name" value="TUBULIN-SPECIFIC CHAPERONE E"/>
    <property type="match status" value="1"/>
</dbReference>
<dbReference type="Pfam" id="PF00931">
    <property type="entry name" value="NB-ARC"/>
    <property type="match status" value="1"/>
</dbReference>
<dbReference type="InterPro" id="IPR042197">
    <property type="entry name" value="Apaf_helical"/>
</dbReference>
<dbReference type="SUPFAM" id="SSF52058">
    <property type="entry name" value="L domain-like"/>
    <property type="match status" value="1"/>
</dbReference>
<dbReference type="InterPro" id="IPR038005">
    <property type="entry name" value="RX-like_CC"/>
</dbReference>
<keyword evidence="5" id="KW-0611">Plant defense</keyword>
<proteinExistence type="inferred from homology"/>
<evidence type="ECO:0000313" key="12">
    <source>
        <dbReference type="EMBL" id="PHT75084.1"/>
    </source>
</evidence>
<evidence type="ECO:0008006" key="14">
    <source>
        <dbReference type="Google" id="ProtNLM"/>
    </source>
</evidence>
<evidence type="ECO:0000256" key="3">
    <source>
        <dbReference type="ARBA" id="ARBA00022737"/>
    </source>
</evidence>
<dbReference type="FunFam" id="3.40.50.300:FF:001091">
    <property type="entry name" value="Probable disease resistance protein At1g61300"/>
    <property type="match status" value="1"/>
</dbReference>
<evidence type="ECO:0000256" key="4">
    <source>
        <dbReference type="ARBA" id="ARBA00022741"/>
    </source>
</evidence>
<evidence type="ECO:0000256" key="5">
    <source>
        <dbReference type="ARBA" id="ARBA00022821"/>
    </source>
</evidence>
<sequence length="1333" mass="152022">MAHASVASLMRTIESLLTSNSPMQSLTCDHSEDFSALHEKISSLEVVVENFEKNNVSGEMTDLEVQMKEVVNIVEQTIQLRVTEVFLANDENLRVKAEERLSDSLQQVAEDIDSIWKESTNIQYKGKQVSKESLVHDFSSSTNDIFKVKNNMVGRDDQRKRLLEDLTKSYYDEPKVIPIVGMGAIGKTTLANEVYNHESILCRFDVRAWATISQQHNIKEILLSLLRSTIEMDDTVEIKGEAELADMLQKRLKGKRYLIVLDHMWKSEAWDAVRLCFPSEKKGSGILLTTRNTEVARDAGTENLSLQMGFMDQHESWNLFKISAFSNEALPYEFETIGKQIADECHGLPLTIVVVAGLVKSKREIEDWKSVAKDVRSFVTNDPDERCSRVLRLSYNHLTRDLKTCLLHFGIFPEDSEIPVKNLMRSWMAEGFLKLENDLEGEAEKCLQELVDRCLVLVCKKSLDGTKIRSCKVHDLIYDLCLREVQRGNVFIMNDIFLDVSDSECRYLSMKKMQPFKRVTSDEIYYCSFGLYRALLTPVHRQLRDHDNNDLLKRTRSIFSFQLMESLFILQSKLIHFKLLKVLELRHREIDNFPLQILSLIWLRFLSLLCRENLDIPPEIYCPSGSVDKGRPLNISNIQTISYLSPRCCTKEVIMGIQNVKELGICAYGIDSDGLRNSLVHLQQLETLSLKYYFSGFFPASAKAFPATLKKLKLERTLLSWLYLDIIAELPNLEVLKLMDGTCVGKKWYPNVRAFTRLKLLLIEYSFLKYWKATNDNFPVLERLVLKNCHNLKEIPIEFAEIHTLQLIELTSCLPELGESAGRIQQEKEDLGNNPVDVRISDSLRSEELRSLFVSHRSIVAGHRFRVYCVVFDPRLVVIYKLVMAPKIDSSDPLFLGASDIAGAALIPIKLTGSENYGIWCRSMKIALLGKRKYRFVTGTCSKEIYREELHDQWETCNAVVLPWLMSSVSAELFSGIVYATNAHEVWVDLKERFDKKKCRGWNGSRNQASISFGGQGYKGKRCDYYNFTGHTRENCYKFHGYPSDWRNKKRGIPNQPFHNGQGRAGHGYGHSIAGYNNRGKDINNATLAKGEGLSEEEYNQIIALINKETHNSEQNNMTGNVSYFSSHIISHDWIVDSGATHHVAVHKVIFSYCHKVDNTICDKVNLPTGAKVEITHIGETQDLHSGKVKGIGKEKEGLYILKNVCEVNVPSLTHLRVIGCKFYALILPRGDKLVERAKIAVLMGYSATQKGYILLDWCTNKFFVTRDVVFKEDSFPFIEEPSSESSVEFLTLRSPTHDDAEVEEDADRHTGPSEPLHESQTEDTSIHDPNGI</sequence>
<evidence type="ECO:0000313" key="13">
    <source>
        <dbReference type="Proteomes" id="UP000222542"/>
    </source>
</evidence>
<feature type="region of interest" description="Disordered" evidence="7">
    <location>
        <begin position="1298"/>
        <end position="1333"/>
    </location>
</feature>
<feature type="domain" description="Retrotransposon Copia-like N-terminal" evidence="9">
    <location>
        <begin position="899"/>
        <end position="943"/>
    </location>
</feature>
<keyword evidence="4" id="KW-0547">Nucleotide-binding</keyword>
<reference evidence="12 13" key="1">
    <citation type="journal article" date="2014" name="Nat. Genet.">
        <title>Genome sequence of the hot pepper provides insights into the evolution of pungency in Capsicum species.</title>
        <authorList>
            <person name="Kim S."/>
            <person name="Park M."/>
            <person name="Yeom S.I."/>
            <person name="Kim Y.M."/>
            <person name="Lee J.M."/>
            <person name="Lee H.A."/>
            <person name="Seo E."/>
            <person name="Choi J."/>
            <person name="Cheong K."/>
            <person name="Kim K.T."/>
            <person name="Jung K."/>
            <person name="Lee G.W."/>
            <person name="Oh S.K."/>
            <person name="Bae C."/>
            <person name="Kim S.B."/>
            <person name="Lee H.Y."/>
            <person name="Kim S.Y."/>
            <person name="Kim M.S."/>
            <person name="Kang B.C."/>
            <person name="Jo Y.D."/>
            <person name="Yang H.B."/>
            <person name="Jeong H.J."/>
            <person name="Kang W.H."/>
            <person name="Kwon J.K."/>
            <person name="Shin C."/>
            <person name="Lim J.Y."/>
            <person name="Park J.H."/>
            <person name="Huh J.H."/>
            <person name="Kim J.S."/>
            <person name="Kim B.D."/>
            <person name="Cohen O."/>
            <person name="Paran I."/>
            <person name="Suh M.C."/>
            <person name="Lee S.B."/>
            <person name="Kim Y.K."/>
            <person name="Shin Y."/>
            <person name="Noh S.J."/>
            <person name="Park J."/>
            <person name="Seo Y.S."/>
            <person name="Kwon S.Y."/>
            <person name="Kim H.A."/>
            <person name="Park J.M."/>
            <person name="Kim H.J."/>
            <person name="Choi S.B."/>
            <person name="Bosland P.W."/>
            <person name="Reeves G."/>
            <person name="Jo S.H."/>
            <person name="Lee B.W."/>
            <person name="Cho H.T."/>
            <person name="Choi H.S."/>
            <person name="Lee M.S."/>
            <person name="Yu Y."/>
            <person name="Do Choi Y."/>
            <person name="Park B.S."/>
            <person name="van Deynze A."/>
            <person name="Ashrafi H."/>
            <person name="Hill T."/>
            <person name="Kim W.T."/>
            <person name="Pai H.S."/>
            <person name="Ahn H.K."/>
            <person name="Yeam I."/>
            <person name="Giovannoni J.J."/>
            <person name="Rose J.K."/>
            <person name="Sorensen I."/>
            <person name="Lee S.J."/>
            <person name="Kim R.W."/>
            <person name="Choi I.Y."/>
            <person name="Choi B.S."/>
            <person name="Lim J.S."/>
            <person name="Lee Y.H."/>
            <person name="Choi D."/>
        </authorList>
    </citation>
    <scope>NUCLEOTIDE SEQUENCE [LARGE SCALE GENOMIC DNA]</scope>
    <source>
        <strain evidence="13">cv. CM334</strain>
    </source>
</reference>
<dbReference type="Proteomes" id="UP000222542">
    <property type="component" value="Unassembled WGS sequence"/>
</dbReference>
<protein>
    <recommendedName>
        <fullName evidence="14">NB-ARC domain-containing protein</fullName>
    </recommendedName>
</protein>
<keyword evidence="2" id="KW-0433">Leucine-rich repeat</keyword>
<evidence type="ECO:0000256" key="2">
    <source>
        <dbReference type="ARBA" id="ARBA00022614"/>
    </source>
</evidence>
<dbReference type="CDD" id="cd14798">
    <property type="entry name" value="RX-CC_like"/>
    <property type="match status" value="1"/>
</dbReference>
<dbReference type="InterPro" id="IPR027417">
    <property type="entry name" value="P-loop_NTPase"/>
</dbReference>
<evidence type="ECO:0000256" key="6">
    <source>
        <dbReference type="ARBA" id="ARBA00022840"/>
    </source>
</evidence>
<name>A0A2G2YZD4_CAPAN</name>
<dbReference type="EMBL" id="AYRZ02000007">
    <property type="protein sequence ID" value="PHT75084.1"/>
    <property type="molecule type" value="Genomic_DNA"/>
</dbReference>
<dbReference type="PANTHER" id="PTHR15140:SF33">
    <property type="entry name" value="LATE BLIGHT RESISTANCE PROTEIN HOMOLOG R1A-3 ISOFORM X1"/>
    <property type="match status" value="1"/>
</dbReference>
<organism evidence="12 13">
    <name type="scientific">Capsicum annuum</name>
    <name type="common">Capsicum pepper</name>
    <dbReference type="NCBI Taxonomy" id="4072"/>
    <lineage>
        <taxon>Eukaryota</taxon>
        <taxon>Viridiplantae</taxon>
        <taxon>Streptophyta</taxon>
        <taxon>Embryophyta</taxon>
        <taxon>Tracheophyta</taxon>
        <taxon>Spermatophyta</taxon>
        <taxon>Magnoliopsida</taxon>
        <taxon>eudicotyledons</taxon>
        <taxon>Gunneridae</taxon>
        <taxon>Pentapetalae</taxon>
        <taxon>asterids</taxon>
        <taxon>lamiids</taxon>
        <taxon>Solanales</taxon>
        <taxon>Solanaceae</taxon>
        <taxon>Solanoideae</taxon>
        <taxon>Capsiceae</taxon>
        <taxon>Capsicum</taxon>
    </lineage>
</organism>
<feature type="domain" description="Retroviral polymerase SH3-like" evidence="11">
    <location>
        <begin position="1221"/>
        <end position="1281"/>
    </location>
</feature>
<keyword evidence="3" id="KW-0677">Repeat</keyword>
<dbReference type="Gramene" id="PHT75084">
    <property type="protein sequence ID" value="PHT75084"/>
    <property type="gene ID" value="T459_18606"/>
</dbReference>
<dbReference type="Pfam" id="PF25597">
    <property type="entry name" value="SH3_retrovirus"/>
    <property type="match status" value="1"/>
</dbReference>
<gene>
    <name evidence="12" type="ORF">T459_18606</name>
</gene>
<dbReference type="Pfam" id="PF14244">
    <property type="entry name" value="Retrotran_gag_3"/>
    <property type="match status" value="1"/>
</dbReference>
<evidence type="ECO:0000259" key="10">
    <source>
        <dbReference type="Pfam" id="PF23559"/>
    </source>
</evidence>